<evidence type="ECO:0000313" key="2">
    <source>
        <dbReference type="EMBL" id="GAA0721659.1"/>
    </source>
</evidence>
<feature type="chain" id="PRO_5046727134" evidence="1">
    <location>
        <begin position="26"/>
        <end position="428"/>
    </location>
</feature>
<comment type="caution">
    <text evidence="2">The sequence shown here is derived from an EMBL/GenBank/DDBJ whole genome shotgun (WGS) entry which is preliminary data.</text>
</comment>
<protein>
    <submittedName>
        <fullName evidence="2">Uncharacterized protein</fullName>
    </submittedName>
</protein>
<name>A0ABN1IV57_9GAMM</name>
<proteinExistence type="predicted"/>
<dbReference type="Gene3D" id="2.40.300.10">
    <property type="entry name" value="Head decoration protein D"/>
    <property type="match status" value="1"/>
</dbReference>
<dbReference type="Proteomes" id="UP001501523">
    <property type="component" value="Unassembled WGS sequence"/>
</dbReference>
<sequence length="428" mass="44061">MLTMNHYRLLALVVTLVLALTDVHATTPQTTAFTYQGQLTNASALANGTYNITFTLFDAASGGTQIGQVPSQPILVVNGLFTADLDFGLIFGLTQYWLEVNVNGQTLAPRQRVNTTPTAQYAMIAPPLVLPFSASQADAGPLFSLTNTGAGAVSVFTSTNPNNTANTVQVVSIGPGVIADHSQGNAGSFFVNNTQSVGAGVRGEVNSIFGNNGTAGVYGVASGTGGYAGYFEHSETTGFGITLQVITYDMGDALVVDQHGSSGDPAIFEAGGANVARIDRTGKGFFNGGTQTGGADLAELIPVAGTALQPGDVVEIDPDHPDHFRLCSSANSTRVVGVISTEPGVTLNDKHSAQTPDNGPALALAGRVPVKVTKENGAIRLGDLLVASSTPGRAMRAADLPAPGTVIGKALQNFDRESGVVSMLVILR</sequence>
<feature type="signal peptide" evidence="1">
    <location>
        <begin position="1"/>
        <end position="25"/>
    </location>
</feature>
<accession>A0ABN1IV57</accession>
<gene>
    <name evidence="2" type="ORF">GCM10009105_32190</name>
</gene>
<organism evidence="2 3">
    <name type="scientific">Dokdonella soli</name>
    <dbReference type="NCBI Taxonomy" id="529810"/>
    <lineage>
        <taxon>Bacteria</taxon>
        <taxon>Pseudomonadati</taxon>
        <taxon>Pseudomonadota</taxon>
        <taxon>Gammaproteobacteria</taxon>
        <taxon>Lysobacterales</taxon>
        <taxon>Rhodanobacteraceae</taxon>
        <taxon>Dokdonella</taxon>
    </lineage>
</organism>
<keyword evidence="3" id="KW-1185">Reference proteome</keyword>
<evidence type="ECO:0000313" key="3">
    <source>
        <dbReference type="Proteomes" id="UP001501523"/>
    </source>
</evidence>
<evidence type="ECO:0000256" key="1">
    <source>
        <dbReference type="SAM" id="SignalP"/>
    </source>
</evidence>
<reference evidence="2 3" key="1">
    <citation type="journal article" date="2019" name="Int. J. Syst. Evol. Microbiol.">
        <title>The Global Catalogue of Microorganisms (GCM) 10K type strain sequencing project: providing services to taxonomists for standard genome sequencing and annotation.</title>
        <authorList>
            <consortium name="The Broad Institute Genomics Platform"/>
            <consortium name="The Broad Institute Genome Sequencing Center for Infectious Disease"/>
            <person name="Wu L."/>
            <person name="Ma J."/>
        </authorList>
    </citation>
    <scope>NUCLEOTIDE SEQUENCE [LARGE SCALE GENOMIC DNA]</scope>
    <source>
        <strain evidence="2 3">JCM 15421</strain>
    </source>
</reference>
<dbReference type="EMBL" id="BAAAEU010000024">
    <property type="protein sequence ID" value="GAA0721659.1"/>
    <property type="molecule type" value="Genomic_DNA"/>
</dbReference>
<keyword evidence="1" id="KW-0732">Signal</keyword>